<dbReference type="Proteomes" id="UP001205560">
    <property type="component" value="Unassembled WGS sequence"/>
</dbReference>
<gene>
    <name evidence="2" type="ORF">NX782_05435</name>
</gene>
<feature type="chain" id="PRO_5046663261" evidence="1">
    <location>
        <begin position="21"/>
        <end position="187"/>
    </location>
</feature>
<dbReference type="EMBL" id="JANUGX010000004">
    <property type="protein sequence ID" value="MCS0588640.1"/>
    <property type="molecule type" value="Genomic_DNA"/>
</dbReference>
<organism evidence="2 3">
    <name type="scientific">Massilia norwichensis</name>
    <dbReference type="NCBI Taxonomy" id="1442366"/>
    <lineage>
        <taxon>Bacteria</taxon>
        <taxon>Pseudomonadati</taxon>
        <taxon>Pseudomonadota</taxon>
        <taxon>Betaproteobacteria</taxon>
        <taxon>Burkholderiales</taxon>
        <taxon>Oxalobacteraceae</taxon>
        <taxon>Telluria group</taxon>
        <taxon>Massilia</taxon>
    </lineage>
</organism>
<protein>
    <submittedName>
        <fullName evidence="2">Transcriptional regulator</fullName>
    </submittedName>
</protein>
<sequence length="187" mass="20121">MKPHYVLAAAIAATSVLALAAAPEPLPAPWQLAGKDPKKFTAGVDQADGVKGAKFIDNTSGDDKAWGALTQAISAQNYVGQRVRFRARVRTQDVSGWAGLWMRVDTHSRQQAAFYNSQDKPIKGTSDWQERSVVLDVPQDAAMIVFGVIDSGKGRVWIDQLALETVGQDVPVDSLQARPPLATAPTL</sequence>
<reference evidence="2 3" key="1">
    <citation type="submission" date="2022-08" db="EMBL/GenBank/DDBJ databases">
        <title>Reclassification of Massilia species as members of the genera Telluria, Duganella, Pseudoduganella, Mokoshia gen. nov. and Zemynaea gen. nov. using orthogonal and non-orthogonal genome-based approaches.</title>
        <authorList>
            <person name="Bowman J.P."/>
        </authorList>
    </citation>
    <scope>NUCLEOTIDE SEQUENCE [LARGE SCALE GENOMIC DNA]</scope>
    <source>
        <strain evidence="2 3">LMG 28164</strain>
    </source>
</reference>
<evidence type="ECO:0000313" key="3">
    <source>
        <dbReference type="Proteomes" id="UP001205560"/>
    </source>
</evidence>
<keyword evidence="1" id="KW-0732">Signal</keyword>
<comment type="caution">
    <text evidence="2">The sequence shown here is derived from an EMBL/GenBank/DDBJ whole genome shotgun (WGS) entry which is preliminary data.</text>
</comment>
<evidence type="ECO:0000313" key="2">
    <source>
        <dbReference type="EMBL" id="MCS0588640.1"/>
    </source>
</evidence>
<dbReference type="RefSeq" id="WP_258844394.1">
    <property type="nucleotide sequence ID" value="NZ_JANUGX010000004.1"/>
</dbReference>
<accession>A0ABT2A3I7</accession>
<dbReference type="Gene3D" id="2.60.120.260">
    <property type="entry name" value="Galactose-binding domain-like"/>
    <property type="match status" value="1"/>
</dbReference>
<name>A0ABT2A3I7_9BURK</name>
<feature type="signal peptide" evidence="1">
    <location>
        <begin position="1"/>
        <end position="20"/>
    </location>
</feature>
<evidence type="ECO:0000256" key="1">
    <source>
        <dbReference type="SAM" id="SignalP"/>
    </source>
</evidence>
<keyword evidence="3" id="KW-1185">Reference proteome</keyword>
<proteinExistence type="predicted"/>